<organism evidence="1 2">
    <name type="scientific">Adineta steineri</name>
    <dbReference type="NCBI Taxonomy" id="433720"/>
    <lineage>
        <taxon>Eukaryota</taxon>
        <taxon>Metazoa</taxon>
        <taxon>Spiralia</taxon>
        <taxon>Gnathifera</taxon>
        <taxon>Rotifera</taxon>
        <taxon>Eurotatoria</taxon>
        <taxon>Bdelloidea</taxon>
        <taxon>Adinetida</taxon>
        <taxon>Adinetidae</taxon>
        <taxon>Adineta</taxon>
    </lineage>
</organism>
<evidence type="ECO:0008006" key="3">
    <source>
        <dbReference type="Google" id="ProtNLM"/>
    </source>
</evidence>
<dbReference type="Pfam" id="PF13385">
    <property type="entry name" value="Laminin_G_3"/>
    <property type="match status" value="1"/>
</dbReference>
<comment type="caution">
    <text evidence="1">The sequence shown here is derived from an EMBL/GenBank/DDBJ whole genome shotgun (WGS) entry which is preliminary data.</text>
</comment>
<dbReference type="InterPro" id="IPR013320">
    <property type="entry name" value="ConA-like_dom_sf"/>
</dbReference>
<accession>A0A820J2P2</accession>
<name>A0A820J2P2_9BILA</name>
<gene>
    <name evidence="1" type="ORF">OKA104_LOCUS47224</name>
</gene>
<dbReference type="AlphaFoldDB" id="A0A820J2P2"/>
<sequence>MENNVTDSISNLSGTAVNSPTYTSGGVNGGYTLKLVHSSNQYITIPTYQSFVSTSFTLEMWIYPTTLTSGTSYGLFSQYQALTQDHNLYLIFSGGNLKMGFWNDDVTSGTTLSANAWYHIAFVYDNSS</sequence>
<dbReference type="EMBL" id="CAJOAY010018412">
    <property type="protein sequence ID" value="CAF4320572.1"/>
    <property type="molecule type" value="Genomic_DNA"/>
</dbReference>
<evidence type="ECO:0000313" key="1">
    <source>
        <dbReference type="EMBL" id="CAF4320572.1"/>
    </source>
</evidence>
<reference evidence="1" key="1">
    <citation type="submission" date="2021-02" db="EMBL/GenBank/DDBJ databases">
        <authorList>
            <person name="Nowell W R."/>
        </authorList>
    </citation>
    <scope>NUCLEOTIDE SEQUENCE</scope>
</reference>
<protein>
    <recommendedName>
        <fullName evidence="3">LamG domain-containing protein</fullName>
    </recommendedName>
</protein>
<evidence type="ECO:0000313" key="2">
    <source>
        <dbReference type="Proteomes" id="UP000663881"/>
    </source>
</evidence>
<dbReference type="Proteomes" id="UP000663881">
    <property type="component" value="Unassembled WGS sequence"/>
</dbReference>
<dbReference type="SUPFAM" id="SSF49899">
    <property type="entry name" value="Concanavalin A-like lectins/glucanases"/>
    <property type="match status" value="1"/>
</dbReference>
<dbReference type="Gene3D" id="2.60.120.200">
    <property type="match status" value="1"/>
</dbReference>
<feature type="non-terminal residue" evidence="1">
    <location>
        <position position="128"/>
    </location>
</feature>
<proteinExistence type="predicted"/>